<accession>A0AAN3A5G8</accession>
<dbReference type="RefSeq" id="WP_004299953.1">
    <property type="nucleotide sequence ID" value="NZ_DS264582.1"/>
</dbReference>
<reference evidence="1 2" key="1">
    <citation type="submission" date="2007-03" db="EMBL/GenBank/DDBJ databases">
        <authorList>
            <person name="Fulton L."/>
            <person name="Clifton S."/>
            <person name="Fulton B."/>
            <person name="Xu J."/>
            <person name="Minx P."/>
            <person name="Pepin K.H."/>
            <person name="Johnson M."/>
            <person name="Thiruvilangam P."/>
            <person name="Bhonagiri V."/>
            <person name="Nash W.E."/>
            <person name="Mardis E.R."/>
            <person name="Wilson R.K."/>
        </authorList>
    </citation>
    <scope>NUCLEOTIDE SEQUENCE [LARGE SCALE GENOMIC DNA]</scope>
    <source>
        <strain evidence="2">ATCC 8483 / DSM 1896 / JCM 5824 / BCRC 10623 / CCUG 4943 / NCTC 11153</strain>
    </source>
</reference>
<dbReference type="GeneID" id="29452821"/>
<evidence type="ECO:0000313" key="2">
    <source>
        <dbReference type="Proteomes" id="UP000005475"/>
    </source>
</evidence>
<dbReference type="AlphaFoldDB" id="A0AAN3A5G8"/>
<dbReference type="Proteomes" id="UP000005475">
    <property type="component" value="Unassembled WGS sequence"/>
</dbReference>
<evidence type="ECO:0000313" key="1">
    <source>
        <dbReference type="EMBL" id="EDO10226.1"/>
    </source>
</evidence>
<comment type="caution">
    <text evidence="1">The sequence shown here is derived from an EMBL/GenBank/DDBJ whole genome shotgun (WGS) entry which is preliminary data.</text>
</comment>
<gene>
    <name evidence="1" type="ORF">BACOVA_03672</name>
</gene>
<sequence>MLYGSDNAGIVNIDDGVANAQNSTNVVDGRSISRYQERVSVDGTFKELSEKVFSIGVRILGEFKYRRACQRNNSIGRRVTILFSALT</sequence>
<protein>
    <submittedName>
        <fullName evidence="1">Uncharacterized protein</fullName>
    </submittedName>
</protein>
<reference evidence="2" key="2">
    <citation type="submission" date="2007-04" db="EMBL/GenBank/DDBJ databases">
        <title>Draft genome sequence of Bacteroides ovatus (ATCC 8483).</title>
        <authorList>
            <person name="Sudarsanam P."/>
            <person name="Ley R."/>
            <person name="Guruge J."/>
            <person name="Turnbaugh P.J."/>
            <person name="Mahowald M."/>
            <person name="Liep D."/>
            <person name="Gordon J."/>
        </authorList>
    </citation>
    <scope>NUCLEOTIDE SEQUENCE [LARGE SCALE GENOMIC DNA]</scope>
    <source>
        <strain evidence="2">ATCC 8483 / DSM 1896 / JCM 5824 / BCRC 10623 / CCUG 4943 / NCTC 11153</strain>
    </source>
</reference>
<dbReference type="EMBL" id="AAXF02000052">
    <property type="protein sequence ID" value="EDO10226.1"/>
    <property type="molecule type" value="Genomic_DNA"/>
</dbReference>
<proteinExistence type="predicted"/>
<organism evidence="1 2">
    <name type="scientific">Bacteroides ovatus (strain ATCC 8483 / DSM 1896 / JCM 5824 / BCRC 10623 / CCUG 4943 / NCTC 11153)</name>
    <dbReference type="NCBI Taxonomy" id="411476"/>
    <lineage>
        <taxon>Bacteria</taxon>
        <taxon>Pseudomonadati</taxon>
        <taxon>Bacteroidota</taxon>
        <taxon>Bacteroidia</taxon>
        <taxon>Bacteroidales</taxon>
        <taxon>Bacteroidaceae</taxon>
        <taxon>Bacteroides</taxon>
    </lineage>
</organism>
<name>A0AAN3A5G8_BACO1</name>